<dbReference type="InterPro" id="IPR001611">
    <property type="entry name" value="Leu-rich_rpt"/>
</dbReference>
<evidence type="ECO:0000313" key="6">
    <source>
        <dbReference type="EMBL" id="CAH1252027.1"/>
    </source>
</evidence>
<feature type="region of interest" description="Disordered" evidence="3">
    <location>
        <begin position="386"/>
        <end position="423"/>
    </location>
</feature>
<dbReference type="Pfam" id="PF13855">
    <property type="entry name" value="LRR_8"/>
    <property type="match status" value="1"/>
</dbReference>
<evidence type="ECO:0000256" key="2">
    <source>
        <dbReference type="ARBA" id="ARBA00022737"/>
    </source>
</evidence>
<evidence type="ECO:0000313" key="7">
    <source>
        <dbReference type="Proteomes" id="UP000838412"/>
    </source>
</evidence>
<feature type="chain" id="PRO_5035426237" evidence="5">
    <location>
        <begin position="26"/>
        <end position="622"/>
    </location>
</feature>
<dbReference type="InterPro" id="IPR003591">
    <property type="entry name" value="Leu-rich_rpt_typical-subtyp"/>
</dbReference>
<evidence type="ECO:0000256" key="4">
    <source>
        <dbReference type="SAM" id="Phobius"/>
    </source>
</evidence>
<organism evidence="6 7">
    <name type="scientific">Branchiostoma lanceolatum</name>
    <name type="common">Common lancelet</name>
    <name type="synonym">Amphioxus lanceolatum</name>
    <dbReference type="NCBI Taxonomy" id="7740"/>
    <lineage>
        <taxon>Eukaryota</taxon>
        <taxon>Metazoa</taxon>
        <taxon>Chordata</taxon>
        <taxon>Cephalochordata</taxon>
        <taxon>Leptocardii</taxon>
        <taxon>Amphioxiformes</taxon>
        <taxon>Branchiostomatidae</taxon>
        <taxon>Branchiostoma</taxon>
    </lineage>
</organism>
<keyword evidence="4" id="KW-0472">Membrane</keyword>
<dbReference type="OrthoDB" id="6066926at2759"/>
<dbReference type="SUPFAM" id="SSF52058">
    <property type="entry name" value="L domain-like"/>
    <property type="match status" value="1"/>
</dbReference>
<feature type="signal peptide" evidence="5">
    <location>
        <begin position="1"/>
        <end position="25"/>
    </location>
</feature>
<dbReference type="Gene3D" id="3.80.10.10">
    <property type="entry name" value="Ribonuclease Inhibitor"/>
    <property type="match status" value="2"/>
</dbReference>
<accession>A0A8J9ZE67</accession>
<keyword evidence="2" id="KW-0677">Repeat</keyword>
<evidence type="ECO:0000256" key="5">
    <source>
        <dbReference type="SAM" id="SignalP"/>
    </source>
</evidence>
<dbReference type="InterPro" id="IPR051295">
    <property type="entry name" value="LGI_related"/>
</dbReference>
<name>A0A8J9ZE67_BRALA</name>
<dbReference type="Proteomes" id="UP000838412">
    <property type="component" value="Chromosome 19"/>
</dbReference>
<evidence type="ECO:0000256" key="3">
    <source>
        <dbReference type="SAM" id="MobiDB-lite"/>
    </source>
</evidence>
<feature type="transmembrane region" description="Helical" evidence="4">
    <location>
        <begin position="344"/>
        <end position="368"/>
    </location>
</feature>
<dbReference type="EMBL" id="OV696704">
    <property type="protein sequence ID" value="CAH1252027.1"/>
    <property type="molecule type" value="Genomic_DNA"/>
</dbReference>
<dbReference type="PANTHER" id="PTHR24367:SF318">
    <property type="entry name" value="LEUCINE-RICH GLIOMA-INACTIVATED PROTEIN 1-LIKE"/>
    <property type="match status" value="1"/>
</dbReference>
<feature type="compositionally biased region" description="Polar residues" evidence="3">
    <location>
        <begin position="392"/>
        <end position="419"/>
    </location>
</feature>
<evidence type="ECO:0000256" key="1">
    <source>
        <dbReference type="ARBA" id="ARBA00022614"/>
    </source>
</evidence>
<dbReference type="AlphaFoldDB" id="A0A8J9ZE67"/>
<dbReference type="InterPro" id="IPR032675">
    <property type="entry name" value="LRR_dom_sf"/>
</dbReference>
<dbReference type="PROSITE" id="PS51257">
    <property type="entry name" value="PROKAR_LIPOPROTEIN"/>
    <property type="match status" value="1"/>
</dbReference>
<protein>
    <submittedName>
        <fullName evidence="6">SLITRK5 protein</fullName>
    </submittedName>
</protein>
<dbReference type="PANTHER" id="PTHR24367">
    <property type="entry name" value="LEUCINE-RICH REPEAT-CONTAINING PROTEIN"/>
    <property type="match status" value="1"/>
</dbReference>
<keyword evidence="4" id="KW-0812">Transmembrane</keyword>
<keyword evidence="1" id="KW-0433">Leucine-rich repeat</keyword>
<keyword evidence="7" id="KW-1185">Reference proteome</keyword>
<proteinExistence type="predicted"/>
<reference evidence="6" key="1">
    <citation type="submission" date="2022-01" db="EMBL/GenBank/DDBJ databases">
        <authorList>
            <person name="Braso-Vives M."/>
        </authorList>
    </citation>
    <scope>NUCLEOTIDE SEQUENCE</scope>
</reference>
<gene>
    <name evidence="6" type="primary">SLITRK5</name>
    <name evidence="6" type="ORF">BLAG_LOCUS12222</name>
</gene>
<keyword evidence="5" id="KW-0732">Signal</keyword>
<keyword evidence="4" id="KW-1133">Transmembrane helix</keyword>
<dbReference type="SMART" id="SM00369">
    <property type="entry name" value="LRR_TYP"/>
    <property type="match status" value="4"/>
</dbReference>
<sequence>MEQSKALAVLISALLGFSCLLSVLAADPKCPDSCLTESNIRTLQQPWGQGQALRIYCRCPDENGKGSPCSWVGHGGTYNFPVCLDAMPTDFHKATKSIFIKHLRSPMITEHSFPNVSALEVLHIRTSNVSTIQPGAFQGLPLVDALYLDDNLISLLEPDTFLGLKNLRDLAINKNEISLISHHAFRGLPLLAYLSLAQNNLRSVPVDTLLQPKALGFTNLNTNQITSINSDIMRLKQNQRLHLMVEGNRLDCDRNLTWFVCNLPDLDHLSFSNLKCASPPELCGTLLTTMRKDFIEFGRCDDTSTTTAASTAGTTVGTRTTKLNMNVSVILEGDPAIGKDDKSYLFAMIAAVAVPLLVVSTLTVFFVINNHCRGTAALACPNVASGPDQGEPSGSTDVQVSTTSSAASRQPNPANVQTSGDDDTIQPYAVSYMDVSGKGKNGKLAPYATTTIAHHQMSGDDDTIQPYAVTYMDVSGKGKNGKLAPYATTTIAHDQTPEDNDDIQPYAVTYMDVSGKGKNGKLAPYATTTIAHDQTPEDNDDIQPYPVTYMDVSGKGKNGKLAPYAKTSFENTWQFHSTPVPKCTANLTYCTTQITDSLSAGQGNLQCCMKNSQWTLDLPTHS</sequence>